<dbReference type="Gene3D" id="1.10.10.2670">
    <property type="entry name" value="E3 ubiquitin-protein ligase"/>
    <property type="match status" value="1"/>
</dbReference>
<protein>
    <recommendedName>
        <fullName evidence="8">OCEL domain-containing protein</fullName>
    </recommendedName>
</protein>
<dbReference type="OrthoDB" id="6284217at2759"/>
<dbReference type="InterPro" id="IPR031176">
    <property type="entry name" value="ELL/occludin"/>
</dbReference>
<sequence length="598" mass="67301">MAGWVSGGQYVLSSSAHSCPDKTALLLKLTDSSLKTIERYQKSKGYTKETPSILFKGRKGIITFPVRDGGDSDGFQDFKFTVQPLSVPTGSSYECIQQFKNSKGEPHLDSISQIKTKVIVSATDDVYQTTQEKMKLADEEMKKISTKEVSQKEVKATRKVNRITKRPSLTTQTKSTHVQRSSQPSHSKPSHTSSAISRSNGTLAPSSRTPQVTAKGAPTSKPATPNRSYRDRVIHLLALRPYKKPELILRLQKDGIAMKDKNQLSNILSQVATLSRENAYILNKHLYSEVQEDWPLYSDVDRQLLRKNLRSLNQKEHSSSVNSTPSVSLSSSLSSSSSSSSLKQAFVRTVTRMPSKDVPQTRPVAKPDPVRTAADKFKARISHKRPLLPDVVDYKQPKKTRIAHNTKKLSPTPDATSLSCSPPSKYDVSSTTKQSPDYNAPSRTSKPQEEKDTKCRVPVTESKAKPVVGKQSPPSDVSSTSSGPDYLNKFTTITSHEQKQRYREIFNKEYIEYKKMHAYVESVTLKFTKLKEELHRAAEDSEEYRQIKQKVLDEYTKIQEDSVYQKKESRWRELHDKLGHIKGVIAAYDNTRQRVTTT</sequence>
<dbReference type="GO" id="GO:0006368">
    <property type="term" value="P:transcription elongation by RNA polymerase II"/>
    <property type="evidence" value="ECO:0007669"/>
    <property type="project" value="InterPro"/>
</dbReference>
<dbReference type="PROSITE" id="PS51980">
    <property type="entry name" value="OCEL"/>
    <property type="match status" value="1"/>
</dbReference>
<accession>A0A914BCI7</accession>
<evidence type="ECO:0000256" key="7">
    <source>
        <dbReference type="SAM" id="MobiDB-lite"/>
    </source>
</evidence>
<dbReference type="SUPFAM" id="SSF46785">
    <property type="entry name" value="Winged helix' DNA-binding domain"/>
    <property type="match status" value="1"/>
</dbReference>
<name>A0A914BCI7_PATMI</name>
<feature type="compositionally biased region" description="Low complexity" evidence="7">
    <location>
        <begin position="319"/>
        <end position="338"/>
    </location>
</feature>
<keyword evidence="10" id="KW-1185">Reference proteome</keyword>
<keyword evidence="5" id="KW-0539">Nucleus</keyword>
<reference evidence="9" key="1">
    <citation type="submission" date="2022-11" db="UniProtKB">
        <authorList>
            <consortium name="EnsemblMetazoa"/>
        </authorList>
    </citation>
    <scope>IDENTIFICATION</scope>
</reference>
<feature type="compositionally biased region" description="Basic residues" evidence="7">
    <location>
        <begin position="397"/>
        <end position="407"/>
    </location>
</feature>
<feature type="compositionally biased region" description="Basic and acidic residues" evidence="7">
    <location>
        <begin position="446"/>
        <end position="455"/>
    </location>
</feature>
<feature type="compositionally biased region" description="Basic and acidic residues" evidence="7">
    <location>
        <begin position="143"/>
        <end position="156"/>
    </location>
</feature>
<feature type="region of interest" description="Disordered" evidence="7">
    <location>
        <begin position="388"/>
        <end position="484"/>
    </location>
</feature>
<evidence type="ECO:0000256" key="6">
    <source>
        <dbReference type="PROSITE-ProRule" id="PRU01324"/>
    </source>
</evidence>
<feature type="compositionally biased region" description="Low complexity" evidence="7">
    <location>
        <begin position="472"/>
        <end position="484"/>
    </location>
</feature>
<dbReference type="GO" id="GO:0032968">
    <property type="term" value="P:positive regulation of transcription elongation by RNA polymerase II"/>
    <property type="evidence" value="ECO:0007669"/>
    <property type="project" value="TreeGrafter"/>
</dbReference>
<dbReference type="GO" id="GO:0008023">
    <property type="term" value="C:transcription elongation factor complex"/>
    <property type="evidence" value="ECO:0007669"/>
    <property type="project" value="InterPro"/>
</dbReference>
<feature type="domain" description="OCEL" evidence="8">
    <location>
        <begin position="484"/>
        <end position="593"/>
    </location>
</feature>
<evidence type="ECO:0000256" key="4">
    <source>
        <dbReference type="ARBA" id="ARBA00023163"/>
    </source>
</evidence>
<evidence type="ECO:0000313" key="10">
    <source>
        <dbReference type="Proteomes" id="UP000887568"/>
    </source>
</evidence>
<feature type="compositionally biased region" description="Polar residues" evidence="7">
    <location>
        <begin position="413"/>
        <end position="445"/>
    </location>
</feature>
<dbReference type="InterPro" id="IPR019464">
    <property type="entry name" value="ELL_N"/>
</dbReference>
<feature type="compositionally biased region" description="Polar residues" evidence="7">
    <location>
        <begin position="167"/>
        <end position="212"/>
    </location>
</feature>
<dbReference type="RefSeq" id="XP_038073943.1">
    <property type="nucleotide sequence ID" value="XM_038218015.1"/>
</dbReference>
<dbReference type="EnsemblMetazoa" id="XM_038218015.1">
    <property type="protein sequence ID" value="XP_038073943.1"/>
    <property type="gene ID" value="LOC119742008"/>
</dbReference>
<evidence type="ECO:0000256" key="3">
    <source>
        <dbReference type="ARBA" id="ARBA00023015"/>
    </source>
</evidence>
<dbReference type="InterPro" id="IPR042065">
    <property type="entry name" value="E3_ELL-like"/>
</dbReference>
<dbReference type="OMA" id="QQFQSWH"/>
<proteinExistence type="inferred from homology"/>
<dbReference type="PANTHER" id="PTHR23288">
    <property type="entry name" value="OCCLUDIN AND RNA POLYMERASE II ELONGATION FACTOR ELL"/>
    <property type="match status" value="1"/>
</dbReference>
<dbReference type="GO" id="GO:0000987">
    <property type="term" value="F:cis-regulatory region sequence-specific DNA binding"/>
    <property type="evidence" value="ECO:0007669"/>
    <property type="project" value="TreeGrafter"/>
</dbReference>
<evidence type="ECO:0000256" key="2">
    <source>
        <dbReference type="ARBA" id="ARBA00009171"/>
    </source>
</evidence>
<dbReference type="Pfam" id="PF10390">
    <property type="entry name" value="ELL"/>
    <property type="match status" value="1"/>
</dbReference>
<dbReference type="SUPFAM" id="SSF144292">
    <property type="entry name" value="occludin/ELL-like"/>
    <property type="match status" value="1"/>
</dbReference>
<organism evidence="9 10">
    <name type="scientific">Patiria miniata</name>
    <name type="common">Bat star</name>
    <name type="synonym">Asterina miniata</name>
    <dbReference type="NCBI Taxonomy" id="46514"/>
    <lineage>
        <taxon>Eukaryota</taxon>
        <taxon>Metazoa</taxon>
        <taxon>Echinodermata</taxon>
        <taxon>Eleutherozoa</taxon>
        <taxon>Asterozoa</taxon>
        <taxon>Asteroidea</taxon>
        <taxon>Valvatacea</taxon>
        <taxon>Valvatida</taxon>
        <taxon>Asterinidae</taxon>
        <taxon>Patiria</taxon>
    </lineage>
</organism>
<keyword evidence="3" id="KW-0805">Transcription regulation</keyword>
<dbReference type="InterPro" id="IPR010844">
    <property type="entry name" value="Occludin_ELL"/>
</dbReference>
<dbReference type="InterPro" id="IPR036390">
    <property type="entry name" value="WH_DNA-bd_sf"/>
</dbReference>
<comment type="subcellular location">
    <subcellularLocation>
        <location evidence="1">Nucleus</location>
    </subcellularLocation>
</comment>
<feature type="region of interest" description="Disordered" evidence="7">
    <location>
        <begin position="312"/>
        <end position="338"/>
    </location>
</feature>
<dbReference type="Pfam" id="PF07303">
    <property type="entry name" value="Occludin_ELL"/>
    <property type="match status" value="1"/>
</dbReference>
<evidence type="ECO:0000313" key="9">
    <source>
        <dbReference type="EnsemblMetazoa" id="XP_038073943.1"/>
    </source>
</evidence>
<dbReference type="Proteomes" id="UP000887568">
    <property type="component" value="Unplaced"/>
</dbReference>
<dbReference type="GO" id="GO:0042795">
    <property type="term" value="P:snRNA transcription by RNA polymerase II"/>
    <property type="evidence" value="ECO:0007669"/>
    <property type="project" value="TreeGrafter"/>
</dbReference>
<dbReference type="AlphaFoldDB" id="A0A914BCI7"/>
<feature type="region of interest" description="Disordered" evidence="7">
    <location>
        <begin position="350"/>
        <end position="372"/>
    </location>
</feature>
<dbReference type="GeneID" id="119742008"/>
<comment type="similarity">
    <text evidence="2 6">Belongs to the ELL/occludin family.</text>
</comment>
<feature type="region of interest" description="Disordered" evidence="7">
    <location>
        <begin position="143"/>
        <end position="228"/>
    </location>
</feature>
<dbReference type="Gene3D" id="6.10.140.340">
    <property type="match status" value="1"/>
</dbReference>
<evidence type="ECO:0000256" key="5">
    <source>
        <dbReference type="ARBA" id="ARBA00023242"/>
    </source>
</evidence>
<keyword evidence="4" id="KW-0804">Transcription</keyword>
<evidence type="ECO:0000256" key="1">
    <source>
        <dbReference type="ARBA" id="ARBA00004123"/>
    </source>
</evidence>
<evidence type="ECO:0000259" key="8">
    <source>
        <dbReference type="PROSITE" id="PS51980"/>
    </source>
</evidence>
<dbReference type="PANTHER" id="PTHR23288:SF17">
    <property type="entry name" value="RNA POLYMERASE II ELONGATION FACTOR ELL"/>
    <property type="match status" value="1"/>
</dbReference>